<dbReference type="FunFam" id="1.20.120.1760:FF:000014">
    <property type="entry name" value="Choline/ethanolaminephosphotransferase 1"/>
    <property type="match status" value="1"/>
</dbReference>
<feature type="transmembrane region" description="Helical" evidence="22">
    <location>
        <begin position="319"/>
        <end position="338"/>
    </location>
</feature>
<evidence type="ECO:0000256" key="2">
    <source>
        <dbReference type="ARBA" id="ARBA00001946"/>
    </source>
</evidence>
<keyword evidence="9" id="KW-0460">Magnesium</keyword>
<evidence type="ECO:0000256" key="22">
    <source>
        <dbReference type="SAM" id="Phobius"/>
    </source>
</evidence>
<dbReference type="Gene3D" id="1.20.120.1760">
    <property type="match status" value="1"/>
</dbReference>
<comment type="cofactor">
    <cofactor evidence="1">
        <name>Mn(2+)</name>
        <dbReference type="ChEBI" id="CHEBI:29035"/>
    </cofactor>
</comment>
<comment type="catalytic activity">
    <reaction evidence="19">
        <text>CDP-choline + a 1,2-diacyl-sn-glycerol = a 1,2-diacyl-sn-glycero-3-phosphocholine + CMP + H(+)</text>
        <dbReference type="Rhea" id="RHEA:32939"/>
        <dbReference type="ChEBI" id="CHEBI:15378"/>
        <dbReference type="ChEBI" id="CHEBI:17815"/>
        <dbReference type="ChEBI" id="CHEBI:57643"/>
        <dbReference type="ChEBI" id="CHEBI:58779"/>
        <dbReference type="ChEBI" id="CHEBI:60377"/>
        <dbReference type="EC" id="2.7.8.2"/>
    </reaction>
</comment>
<evidence type="ECO:0000256" key="11">
    <source>
        <dbReference type="ARBA" id="ARBA00023098"/>
    </source>
</evidence>
<keyword evidence="24" id="KW-1185">Reference proteome</keyword>
<gene>
    <name evidence="23" type="ORF">K2173_022175</name>
</gene>
<comment type="cofactor">
    <cofactor evidence="2">
        <name>Mg(2+)</name>
        <dbReference type="ChEBI" id="CHEBI:18420"/>
    </cofactor>
</comment>
<keyword evidence="13" id="KW-0594">Phospholipid biosynthesis</keyword>
<dbReference type="GO" id="GO:0046872">
    <property type="term" value="F:metal ion binding"/>
    <property type="evidence" value="ECO:0007669"/>
    <property type="project" value="UniProtKB-KW"/>
</dbReference>
<comment type="pathway">
    <text evidence="17">Phospholipid metabolism; phosphatidylethanolamine biosynthesis; phosphatidylethanolamine from ethanolamine: step 3/3.</text>
</comment>
<dbReference type="InterPro" id="IPR000462">
    <property type="entry name" value="CDP-OH_P_trans"/>
</dbReference>
<evidence type="ECO:0000256" key="8">
    <source>
        <dbReference type="ARBA" id="ARBA00022723"/>
    </source>
</evidence>
<dbReference type="InterPro" id="IPR043130">
    <property type="entry name" value="CDP-OH_PTrfase_TM_dom"/>
</dbReference>
<evidence type="ECO:0000256" key="17">
    <source>
        <dbReference type="ARBA" id="ARBA00037891"/>
    </source>
</evidence>
<evidence type="ECO:0000256" key="13">
    <source>
        <dbReference type="ARBA" id="ARBA00023209"/>
    </source>
</evidence>
<evidence type="ECO:0000313" key="23">
    <source>
        <dbReference type="EMBL" id="KAJ8770951.1"/>
    </source>
</evidence>
<keyword evidence="8" id="KW-0479">Metal-binding</keyword>
<evidence type="ECO:0000256" key="1">
    <source>
        <dbReference type="ARBA" id="ARBA00001936"/>
    </source>
</evidence>
<proteinExistence type="inferred from homology"/>
<keyword evidence="6 21" id="KW-0808">Transferase</keyword>
<dbReference type="PIRSF" id="PIRSF015665">
    <property type="entry name" value="CHOPT"/>
    <property type="match status" value="1"/>
</dbReference>
<dbReference type="GO" id="GO:0004142">
    <property type="term" value="F:diacylglycerol cholinephosphotransferase activity"/>
    <property type="evidence" value="ECO:0007669"/>
    <property type="project" value="UniProtKB-EC"/>
</dbReference>
<evidence type="ECO:0000256" key="7">
    <source>
        <dbReference type="ARBA" id="ARBA00022692"/>
    </source>
</evidence>
<dbReference type="InterPro" id="IPR014472">
    <property type="entry name" value="CHOPT"/>
</dbReference>
<evidence type="ECO:0000256" key="12">
    <source>
        <dbReference type="ARBA" id="ARBA00023136"/>
    </source>
</evidence>
<keyword evidence="7 22" id="KW-0812">Transmembrane</keyword>
<keyword evidence="12 22" id="KW-0472">Membrane</keyword>
<comment type="subcellular location">
    <subcellularLocation>
        <location evidence="3">Membrane</location>
        <topology evidence="3">Multi-pass membrane protein</topology>
    </subcellularLocation>
</comment>
<reference evidence="23 24" key="1">
    <citation type="submission" date="2021-09" db="EMBL/GenBank/DDBJ databases">
        <title>Genomic insights and catalytic innovation underlie evolution of tropane alkaloids biosynthesis.</title>
        <authorList>
            <person name="Wang Y.-J."/>
            <person name="Tian T."/>
            <person name="Huang J.-P."/>
            <person name="Huang S.-X."/>
        </authorList>
    </citation>
    <scope>NUCLEOTIDE SEQUENCE [LARGE SCALE GENOMIC DNA]</scope>
    <source>
        <strain evidence="23">KIB-2018</strain>
        <tissue evidence="23">Leaf</tissue>
    </source>
</reference>
<evidence type="ECO:0000256" key="15">
    <source>
        <dbReference type="ARBA" id="ARBA00023264"/>
    </source>
</evidence>
<comment type="similarity">
    <text evidence="4 21">Belongs to the CDP-alcohol phosphatidyltransferase class-I family.</text>
</comment>
<evidence type="ECO:0000256" key="9">
    <source>
        <dbReference type="ARBA" id="ARBA00022842"/>
    </source>
</evidence>
<feature type="transmembrane region" description="Helical" evidence="22">
    <location>
        <begin position="350"/>
        <end position="367"/>
    </location>
</feature>
<evidence type="ECO:0000256" key="6">
    <source>
        <dbReference type="ARBA" id="ARBA00022679"/>
    </source>
</evidence>
<dbReference type="GO" id="GO:0016020">
    <property type="term" value="C:membrane"/>
    <property type="evidence" value="ECO:0007669"/>
    <property type="project" value="UniProtKB-SubCell"/>
</dbReference>
<evidence type="ECO:0000256" key="4">
    <source>
        <dbReference type="ARBA" id="ARBA00010441"/>
    </source>
</evidence>
<comment type="function">
    <text evidence="20">Catalyzes both phosphatidylcholine and phosphatidylethanolamine biosynthesis from CDP-choline and CDP-ethanolamine, respectively. Has a higher cholinephosphotransferase activity than ethanolaminephosphotransferase activity.</text>
</comment>
<dbReference type="EMBL" id="JAIWQS010000003">
    <property type="protein sequence ID" value="KAJ8770951.1"/>
    <property type="molecule type" value="Genomic_DNA"/>
</dbReference>
<dbReference type="Proteomes" id="UP001159364">
    <property type="component" value="Linkage Group LG03"/>
</dbReference>
<dbReference type="PROSITE" id="PS00379">
    <property type="entry name" value="CDP_ALCOHOL_P_TRANSF"/>
    <property type="match status" value="1"/>
</dbReference>
<sequence length="391" mass="43834">MWGMGYIGSHGVQALHRYKYSGVDHSYVAKYVLQPFWSRCVTFFPLWMPPNMITLTGFIFLVTSALLGYVYSPTLDTPPPRWVHFAHGLLLFLYQTFDAVDGKQARRTNSSSPLGELFDHGCDALACAFESMAFGSTAMCGRYTFWFWVISAVPFYGATWEHFFTNTLILPAINGPTEGLMLIYGSFFTALVGAEWWVQQFGKSFPFLSWVPFINEIPTFKAVLYLMIAFAVIPTIAFNVSNVYKIVKARKGSIFLALAMLYPFIVLMGGVLVWDYLSPSDIMGNYPHLVVLGTGLAFGFLVGRMILAHLCDEPKGLKTNMCMSLLPLPFAIANSLTARLNDGIPLVDEIWVLLGYCLYTVGLYLHFATSVIHEITTALGIYCFRITRKEA</sequence>
<evidence type="ECO:0000256" key="14">
    <source>
        <dbReference type="ARBA" id="ARBA00023211"/>
    </source>
</evidence>
<evidence type="ECO:0000256" key="19">
    <source>
        <dbReference type="ARBA" id="ARBA00050476"/>
    </source>
</evidence>
<feature type="transmembrane region" description="Helical" evidence="22">
    <location>
        <begin position="52"/>
        <end position="71"/>
    </location>
</feature>
<comment type="catalytic activity">
    <reaction evidence="18">
        <text>CDP-ethanolamine + a 1,2-diacyl-sn-glycerol = a 1,2-diacyl-sn-glycero-3-phosphoethanolamine + CMP + H(+)</text>
        <dbReference type="Rhea" id="RHEA:32943"/>
        <dbReference type="ChEBI" id="CHEBI:15378"/>
        <dbReference type="ChEBI" id="CHEBI:17815"/>
        <dbReference type="ChEBI" id="CHEBI:57876"/>
        <dbReference type="ChEBI" id="CHEBI:60377"/>
        <dbReference type="ChEBI" id="CHEBI:64612"/>
        <dbReference type="EC" id="2.7.8.1"/>
    </reaction>
</comment>
<feature type="transmembrane region" description="Helical" evidence="22">
    <location>
        <begin position="253"/>
        <end position="274"/>
    </location>
</feature>
<evidence type="ECO:0000256" key="3">
    <source>
        <dbReference type="ARBA" id="ARBA00004141"/>
    </source>
</evidence>
<evidence type="ECO:0000256" key="18">
    <source>
        <dbReference type="ARBA" id="ARBA00050328"/>
    </source>
</evidence>
<feature type="transmembrane region" description="Helical" evidence="22">
    <location>
        <begin position="286"/>
        <end position="307"/>
    </location>
</feature>
<dbReference type="InterPro" id="IPR048254">
    <property type="entry name" value="CDP_ALCOHOL_P_TRANSF_CS"/>
</dbReference>
<comment type="caution">
    <text evidence="23">The sequence shown here is derived from an EMBL/GenBank/DDBJ whole genome shotgun (WGS) entry which is preliminary data.</text>
</comment>
<organism evidence="23 24">
    <name type="scientific">Erythroxylum novogranatense</name>
    <dbReference type="NCBI Taxonomy" id="1862640"/>
    <lineage>
        <taxon>Eukaryota</taxon>
        <taxon>Viridiplantae</taxon>
        <taxon>Streptophyta</taxon>
        <taxon>Embryophyta</taxon>
        <taxon>Tracheophyta</taxon>
        <taxon>Spermatophyta</taxon>
        <taxon>Magnoliopsida</taxon>
        <taxon>eudicotyledons</taxon>
        <taxon>Gunneridae</taxon>
        <taxon>Pentapetalae</taxon>
        <taxon>rosids</taxon>
        <taxon>fabids</taxon>
        <taxon>Malpighiales</taxon>
        <taxon>Erythroxylaceae</taxon>
        <taxon>Erythroxylum</taxon>
    </lineage>
</organism>
<accession>A0AAV8TVE2</accession>
<feature type="transmembrane region" description="Helical" evidence="22">
    <location>
        <begin position="222"/>
        <end position="241"/>
    </location>
</feature>
<evidence type="ECO:0008006" key="25">
    <source>
        <dbReference type="Google" id="ProtNLM"/>
    </source>
</evidence>
<dbReference type="Pfam" id="PF01066">
    <property type="entry name" value="CDP-OH_P_transf"/>
    <property type="match status" value="1"/>
</dbReference>
<evidence type="ECO:0000256" key="20">
    <source>
        <dbReference type="ARBA" id="ARBA00055748"/>
    </source>
</evidence>
<comment type="pathway">
    <text evidence="16">Phospholipid metabolism; phosphatidylcholine biosynthesis; phosphatidylcholine from phosphocholine: step 2/2.</text>
</comment>
<feature type="transmembrane region" description="Helical" evidence="22">
    <location>
        <begin position="181"/>
        <end position="202"/>
    </location>
</feature>
<evidence type="ECO:0000256" key="21">
    <source>
        <dbReference type="RuleBase" id="RU003750"/>
    </source>
</evidence>
<keyword evidence="15" id="KW-1208">Phospholipid metabolism</keyword>
<name>A0AAV8TVE2_9ROSI</name>
<keyword evidence="10 22" id="KW-1133">Transmembrane helix</keyword>
<evidence type="ECO:0000256" key="16">
    <source>
        <dbReference type="ARBA" id="ARBA00037890"/>
    </source>
</evidence>
<dbReference type="GO" id="GO:0004307">
    <property type="term" value="F:ethanolaminephosphotransferase activity"/>
    <property type="evidence" value="ECO:0007669"/>
    <property type="project" value="UniProtKB-EC"/>
</dbReference>
<feature type="transmembrane region" description="Helical" evidence="22">
    <location>
        <begin position="145"/>
        <end position="169"/>
    </location>
</feature>
<protein>
    <recommendedName>
        <fullName evidence="25">Aminoalcoholphosphotransferase</fullName>
    </recommendedName>
</protein>
<keyword evidence="5" id="KW-0444">Lipid biosynthesis</keyword>
<keyword evidence="14" id="KW-0464">Manganese</keyword>
<evidence type="ECO:0000256" key="10">
    <source>
        <dbReference type="ARBA" id="ARBA00022989"/>
    </source>
</evidence>
<dbReference type="PANTHER" id="PTHR10414">
    <property type="entry name" value="ETHANOLAMINEPHOSPHOTRANSFERASE"/>
    <property type="match status" value="1"/>
</dbReference>
<evidence type="ECO:0000313" key="24">
    <source>
        <dbReference type="Proteomes" id="UP001159364"/>
    </source>
</evidence>
<dbReference type="PANTHER" id="PTHR10414:SF37">
    <property type="entry name" value="BB IN A BOXCAR, ISOFORM C"/>
    <property type="match status" value="1"/>
</dbReference>
<evidence type="ECO:0000256" key="5">
    <source>
        <dbReference type="ARBA" id="ARBA00022516"/>
    </source>
</evidence>
<keyword evidence="11" id="KW-0443">Lipid metabolism</keyword>
<dbReference type="AlphaFoldDB" id="A0AAV8TVE2"/>